<sequence>MQAALSKLESENEKLGIGSEEILNENKRLAGIISSWTRSSASLDKLHGVMKPFGDKTELGYNSDERSTAETSSNPQLVRTKLQTMNFVKLNKPVKQR</sequence>
<feature type="compositionally biased region" description="Basic and acidic residues" evidence="1">
    <location>
        <begin position="54"/>
        <end position="68"/>
    </location>
</feature>
<evidence type="ECO:0000313" key="2">
    <source>
        <dbReference type="EMBL" id="KZV38660.1"/>
    </source>
</evidence>
<dbReference type="Proteomes" id="UP000250235">
    <property type="component" value="Unassembled WGS sequence"/>
</dbReference>
<dbReference type="AlphaFoldDB" id="A0A2Z7C2J2"/>
<evidence type="ECO:0000256" key="1">
    <source>
        <dbReference type="SAM" id="MobiDB-lite"/>
    </source>
</evidence>
<organism evidence="2 3">
    <name type="scientific">Dorcoceras hygrometricum</name>
    <dbReference type="NCBI Taxonomy" id="472368"/>
    <lineage>
        <taxon>Eukaryota</taxon>
        <taxon>Viridiplantae</taxon>
        <taxon>Streptophyta</taxon>
        <taxon>Embryophyta</taxon>
        <taxon>Tracheophyta</taxon>
        <taxon>Spermatophyta</taxon>
        <taxon>Magnoliopsida</taxon>
        <taxon>eudicotyledons</taxon>
        <taxon>Gunneridae</taxon>
        <taxon>Pentapetalae</taxon>
        <taxon>asterids</taxon>
        <taxon>lamiids</taxon>
        <taxon>Lamiales</taxon>
        <taxon>Gesneriaceae</taxon>
        <taxon>Didymocarpoideae</taxon>
        <taxon>Trichosporeae</taxon>
        <taxon>Loxocarpinae</taxon>
        <taxon>Dorcoceras</taxon>
    </lineage>
</organism>
<accession>A0A2Z7C2J2</accession>
<reference evidence="2 3" key="1">
    <citation type="journal article" date="2015" name="Proc. Natl. Acad. Sci. U.S.A.">
        <title>The resurrection genome of Boea hygrometrica: A blueprint for survival of dehydration.</title>
        <authorList>
            <person name="Xiao L."/>
            <person name="Yang G."/>
            <person name="Zhang L."/>
            <person name="Yang X."/>
            <person name="Zhao S."/>
            <person name="Ji Z."/>
            <person name="Zhou Q."/>
            <person name="Hu M."/>
            <person name="Wang Y."/>
            <person name="Chen M."/>
            <person name="Xu Y."/>
            <person name="Jin H."/>
            <person name="Xiao X."/>
            <person name="Hu G."/>
            <person name="Bao F."/>
            <person name="Hu Y."/>
            <person name="Wan P."/>
            <person name="Li L."/>
            <person name="Deng X."/>
            <person name="Kuang T."/>
            <person name="Xiang C."/>
            <person name="Zhu J.K."/>
            <person name="Oliver M.J."/>
            <person name="He Y."/>
        </authorList>
    </citation>
    <scope>NUCLEOTIDE SEQUENCE [LARGE SCALE GENOMIC DNA]</scope>
    <source>
        <strain evidence="3">cv. XS01</strain>
    </source>
</reference>
<gene>
    <name evidence="2" type="ORF">F511_32937</name>
</gene>
<protein>
    <submittedName>
        <fullName evidence="2">Spindle pole body component 110-like</fullName>
    </submittedName>
</protein>
<keyword evidence="3" id="KW-1185">Reference proteome</keyword>
<proteinExistence type="predicted"/>
<dbReference type="EMBL" id="KV001767">
    <property type="protein sequence ID" value="KZV38660.1"/>
    <property type="molecule type" value="Genomic_DNA"/>
</dbReference>
<evidence type="ECO:0000313" key="3">
    <source>
        <dbReference type="Proteomes" id="UP000250235"/>
    </source>
</evidence>
<name>A0A2Z7C2J2_9LAMI</name>
<feature type="region of interest" description="Disordered" evidence="1">
    <location>
        <begin position="54"/>
        <end position="74"/>
    </location>
</feature>